<proteinExistence type="predicted"/>
<protein>
    <submittedName>
        <fullName evidence="2">Uncharacterized protein</fullName>
    </submittedName>
</protein>
<feature type="region of interest" description="Disordered" evidence="1">
    <location>
        <begin position="143"/>
        <end position="163"/>
    </location>
</feature>
<name>A0A1G8G4A7_9VIBR</name>
<sequence>MSTLLGEQVDIKDLYRFAIDGHLTLSINFLNDTPVRKVSLIRAEDIRYKTITPKHKNFSKNMRVNVPVGVRYQISKEYWIKDESKDWYKVKGVYDLAMVGAEQYEISQLLYPESEVKIPIISGFYVKNGDQIYKLQALHKPSVSHDQQAPVQSKNGVEGDEDDSAHISLKPRVLQQAVSASSLWDHEYELVIKTGEVTRFIQSLEDEPIPSSQDEKSLSPRERGTLLTIIGAFCNHMDIDPLDKGSTSPIEKMLELNGTPMKFDTIKRHLDQVPDAVERRRK</sequence>
<dbReference type="STRING" id="861298.SAMN04488136_13451"/>
<dbReference type="EMBL" id="FNDD01000034">
    <property type="protein sequence ID" value="SDH89195.1"/>
    <property type="molecule type" value="Genomic_DNA"/>
</dbReference>
<evidence type="ECO:0000313" key="2">
    <source>
        <dbReference type="EMBL" id="SDH89195.1"/>
    </source>
</evidence>
<evidence type="ECO:0000256" key="1">
    <source>
        <dbReference type="SAM" id="MobiDB-lite"/>
    </source>
</evidence>
<keyword evidence="3" id="KW-1185">Reference proteome</keyword>
<feature type="compositionally biased region" description="Polar residues" evidence="1">
    <location>
        <begin position="144"/>
        <end position="155"/>
    </location>
</feature>
<gene>
    <name evidence="2" type="ORF">SAMN04488136_13451</name>
</gene>
<evidence type="ECO:0000313" key="3">
    <source>
        <dbReference type="Proteomes" id="UP000198854"/>
    </source>
</evidence>
<organism evidence="2 3">
    <name type="scientific">Vibrio xiamenensis</name>
    <dbReference type="NCBI Taxonomy" id="861298"/>
    <lineage>
        <taxon>Bacteria</taxon>
        <taxon>Pseudomonadati</taxon>
        <taxon>Pseudomonadota</taxon>
        <taxon>Gammaproteobacteria</taxon>
        <taxon>Vibrionales</taxon>
        <taxon>Vibrionaceae</taxon>
        <taxon>Vibrio</taxon>
    </lineage>
</organism>
<dbReference type="AlphaFoldDB" id="A0A1G8G4A7"/>
<reference evidence="2 3" key="1">
    <citation type="submission" date="2016-10" db="EMBL/GenBank/DDBJ databases">
        <authorList>
            <person name="de Groot N.N."/>
        </authorList>
    </citation>
    <scope>NUCLEOTIDE SEQUENCE [LARGE SCALE GENOMIC DNA]</scope>
    <source>
        <strain evidence="2 3">CGMCC 1.10228</strain>
    </source>
</reference>
<dbReference type="Proteomes" id="UP000198854">
    <property type="component" value="Unassembled WGS sequence"/>
</dbReference>
<accession>A0A1G8G4A7</accession>